<dbReference type="EMBL" id="QLMA01000001">
    <property type="protein sequence ID" value="RAJ87995.1"/>
    <property type="molecule type" value="Genomic_DNA"/>
</dbReference>
<name>A0A327WBU9_9BACT</name>
<dbReference type="RefSeq" id="WP_111590654.1">
    <property type="nucleotide sequence ID" value="NZ_QLMA01000001.1"/>
</dbReference>
<gene>
    <name evidence="1" type="ORF">CLV59_101760</name>
</gene>
<comment type="caution">
    <text evidence="1">The sequence shown here is derived from an EMBL/GenBank/DDBJ whole genome shotgun (WGS) entry which is preliminary data.</text>
</comment>
<evidence type="ECO:0000313" key="2">
    <source>
        <dbReference type="Proteomes" id="UP000249819"/>
    </source>
</evidence>
<protein>
    <submittedName>
        <fullName evidence="1">Uncharacterized protein</fullName>
    </submittedName>
</protein>
<keyword evidence="2" id="KW-1185">Reference proteome</keyword>
<accession>A0A327WBU9</accession>
<evidence type="ECO:0000313" key="1">
    <source>
        <dbReference type="EMBL" id="RAJ87995.1"/>
    </source>
</evidence>
<organism evidence="1 2">
    <name type="scientific">Chitinophaga dinghuensis</name>
    <dbReference type="NCBI Taxonomy" id="1539050"/>
    <lineage>
        <taxon>Bacteria</taxon>
        <taxon>Pseudomonadati</taxon>
        <taxon>Bacteroidota</taxon>
        <taxon>Chitinophagia</taxon>
        <taxon>Chitinophagales</taxon>
        <taxon>Chitinophagaceae</taxon>
        <taxon>Chitinophaga</taxon>
    </lineage>
</organism>
<proteinExistence type="predicted"/>
<dbReference type="Proteomes" id="UP000249819">
    <property type="component" value="Unassembled WGS sequence"/>
</dbReference>
<dbReference type="AlphaFoldDB" id="A0A327WBU9"/>
<sequence>MKYLLILAMQLFLPDLIVPPACSDTLQLERVKLDGIGSMMTGGGGEQQSLTLTKVDFDKKDTIRLSAIIYRNNAVYKMLDGYSYADFLDNNNLFALDLDGKPWRYHLSTQQREKFITDLPLDGLSGADFNVRKWKGKPGLMIRTDSAILFQGAEESQSKKILQLEQFQQLNKAFAGIVSFDIYEDKMLTILRNADENEETRNFEVCYFDGSKAVSLYRFTSLGDGDVLPAVRFAGPDQYFLSFNDSWGRIQLNDIREKKAGPLFCIDSAIIKNITYRNNQLYCEMMKTMTPQAIASMQDYIKLTFSRLNVYKVLNKFDIKQGQ</sequence>
<reference evidence="1 2" key="1">
    <citation type="submission" date="2018-06" db="EMBL/GenBank/DDBJ databases">
        <title>Genomic Encyclopedia of Archaeal and Bacterial Type Strains, Phase II (KMG-II): from individual species to whole genera.</title>
        <authorList>
            <person name="Goeker M."/>
        </authorList>
    </citation>
    <scope>NUCLEOTIDE SEQUENCE [LARGE SCALE GENOMIC DNA]</scope>
    <source>
        <strain evidence="1 2">DSM 29821</strain>
    </source>
</reference>